<keyword evidence="3" id="KW-0482">Metalloprotease</keyword>
<keyword evidence="3" id="KW-0378">Hydrolase</keyword>
<dbReference type="PANTHER" id="PTHR11851:SF49">
    <property type="entry name" value="MITOCHONDRIAL-PROCESSING PEPTIDASE SUBUNIT ALPHA"/>
    <property type="match status" value="1"/>
</dbReference>
<dbReference type="GO" id="GO:0046872">
    <property type="term" value="F:metal ion binding"/>
    <property type="evidence" value="ECO:0007669"/>
    <property type="project" value="InterPro"/>
</dbReference>
<comment type="caution">
    <text evidence="8">The sequence shown here is derived from an EMBL/GenBank/DDBJ whole genome shotgun (WGS) entry which is preliminary data.</text>
</comment>
<dbReference type="InterPro" id="IPR050361">
    <property type="entry name" value="MPP/UQCRC_Complex"/>
</dbReference>
<evidence type="ECO:0000256" key="1">
    <source>
        <dbReference type="ARBA" id="ARBA00001947"/>
    </source>
</evidence>
<dbReference type="PROSITE" id="PS00143">
    <property type="entry name" value="INSULINASE"/>
    <property type="match status" value="1"/>
</dbReference>
<dbReference type="SUPFAM" id="SSF63411">
    <property type="entry name" value="LuxS/MPP-like metallohydrolase"/>
    <property type="match status" value="2"/>
</dbReference>
<proteinExistence type="inferred from homology"/>
<dbReference type="Pfam" id="PF00675">
    <property type="entry name" value="Peptidase_M16"/>
    <property type="match status" value="1"/>
</dbReference>
<feature type="compositionally biased region" description="Basic and acidic residues" evidence="5">
    <location>
        <begin position="471"/>
        <end position="485"/>
    </location>
</feature>
<evidence type="ECO:0000313" key="9">
    <source>
        <dbReference type="Proteomes" id="UP000672602"/>
    </source>
</evidence>
<feature type="domain" description="Peptidase M16 N-terminal" evidence="6">
    <location>
        <begin position="56"/>
        <end position="201"/>
    </location>
</feature>
<gene>
    <name evidence="8" type="ORF">KAJ83_18075</name>
</gene>
<dbReference type="InterPro" id="IPR007863">
    <property type="entry name" value="Peptidase_M16_C"/>
</dbReference>
<dbReference type="Proteomes" id="UP000672602">
    <property type="component" value="Unassembled WGS sequence"/>
</dbReference>
<dbReference type="GO" id="GO:0006508">
    <property type="term" value="P:proteolysis"/>
    <property type="evidence" value="ECO:0007669"/>
    <property type="project" value="InterPro"/>
</dbReference>
<dbReference type="EMBL" id="JAGMWN010000013">
    <property type="protein sequence ID" value="MBP5858932.1"/>
    <property type="molecule type" value="Genomic_DNA"/>
</dbReference>
<evidence type="ECO:0000256" key="4">
    <source>
        <dbReference type="RuleBase" id="RU004447"/>
    </source>
</evidence>
<dbReference type="GO" id="GO:0004222">
    <property type="term" value="F:metalloendopeptidase activity"/>
    <property type="evidence" value="ECO:0007669"/>
    <property type="project" value="InterPro"/>
</dbReference>
<protein>
    <submittedName>
        <fullName evidence="8">Insulinase family protein</fullName>
    </submittedName>
</protein>
<comment type="cofactor">
    <cofactor evidence="1">
        <name>Zn(2+)</name>
        <dbReference type="ChEBI" id="CHEBI:29105"/>
    </cofactor>
</comment>
<dbReference type="RefSeq" id="WP_210683521.1">
    <property type="nucleotide sequence ID" value="NZ_JAGMWN010000013.1"/>
</dbReference>
<keyword evidence="9" id="KW-1185">Reference proteome</keyword>
<dbReference type="Gene3D" id="3.30.830.10">
    <property type="entry name" value="Metalloenzyme, LuxS/M16 peptidase-like"/>
    <property type="match status" value="2"/>
</dbReference>
<dbReference type="Pfam" id="PF05193">
    <property type="entry name" value="Peptidase_M16_C"/>
    <property type="match status" value="1"/>
</dbReference>
<evidence type="ECO:0000259" key="6">
    <source>
        <dbReference type="Pfam" id="PF00675"/>
    </source>
</evidence>
<dbReference type="InterPro" id="IPR001431">
    <property type="entry name" value="Pept_M16_Zn_BS"/>
</dbReference>
<feature type="domain" description="Peptidase M16 C-terminal" evidence="7">
    <location>
        <begin position="211"/>
        <end position="393"/>
    </location>
</feature>
<comment type="similarity">
    <text evidence="2 4">Belongs to the peptidase M16 family.</text>
</comment>
<evidence type="ECO:0000256" key="5">
    <source>
        <dbReference type="SAM" id="MobiDB-lite"/>
    </source>
</evidence>
<name>A0A8J7S241_9PROT</name>
<dbReference type="PANTHER" id="PTHR11851">
    <property type="entry name" value="METALLOPROTEASE"/>
    <property type="match status" value="1"/>
</dbReference>
<dbReference type="InterPro" id="IPR011249">
    <property type="entry name" value="Metalloenz_LuxS/M16"/>
</dbReference>
<dbReference type="AlphaFoldDB" id="A0A8J7S241"/>
<feature type="region of interest" description="Disordered" evidence="5">
    <location>
        <begin position="455"/>
        <end position="485"/>
    </location>
</feature>
<evidence type="ECO:0000259" key="7">
    <source>
        <dbReference type="Pfam" id="PF05193"/>
    </source>
</evidence>
<evidence type="ECO:0000256" key="3">
    <source>
        <dbReference type="ARBA" id="ARBA00023049"/>
    </source>
</evidence>
<evidence type="ECO:0000313" key="8">
    <source>
        <dbReference type="EMBL" id="MBP5858932.1"/>
    </source>
</evidence>
<accession>A0A8J7S241</accession>
<dbReference type="InterPro" id="IPR011765">
    <property type="entry name" value="Pept_M16_N"/>
</dbReference>
<evidence type="ECO:0000256" key="2">
    <source>
        <dbReference type="ARBA" id="ARBA00007261"/>
    </source>
</evidence>
<keyword evidence="3" id="KW-0645">Protease</keyword>
<reference evidence="8" key="1">
    <citation type="submission" date="2021-04" db="EMBL/GenBank/DDBJ databases">
        <authorList>
            <person name="Zhang D.-C."/>
        </authorList>
    </citation>
    <scope>NUCLEOTIDE SEQUENCE</scope>
    <source>
        <strain evidence="8">CGMCC 1.15697</strain>
    </source>
</reference>
<organism evidence="8 9">
    <name type="scientific">Marivibrio halodurans</name>
    <dbReference type="NCBI Taxonomy" id="2039722"/>
    <lineage>
        <taxon>Bacteria</taxon>
        <taxon>Pseudomonadati</taxon>
        <taxon>Pseudomonadota</taxon>
        <taxon>Alphaproteobacteria</taxon>
        <taxon>Rhodospirillales</taxon>
        <taxon>Rhodospirillaceae</taxon>
        <taxon>Marivibrio</taxon>
    </lineage>
</organism>
<sequence>MRSDRPDVRAPEQARAPARAFAALVFAALALSLTPFAARAAVFDAESFTLGNGLRVVVVENDRAPVVTQMLMYKAGSIDEMPGKSGVAHVLEHMMFKGTEEVGPGEFSAMVSRNGGQDNAFTSYDYTGYYQSVASDRLALIMRLEADRMRNLALDDAQFQPERQVVIEERNQRVENEPSAMLNEEAAPALYYNHPYSQPIIGWRHELEAMKLADLRHFYQRFYAPNNAVLVIVGDTTVEEVRDLAETYYGPIEPSEIGRTAPLMEPPHDSAHVVTLRDERVRQPSWSMRKLAPSYGTDGPTDQVYALQVLMDIVGGGNSARLYRALVVEQGVAVGAGGWYSETDRGPGTIGLYAQPAEGRSIDAVERAARAVIADVIENGVTEDEVRRAITRLQDSAATARDSLMGPARVIAQGLSVGLDLDDIESWPERIGAVTVAQVNAAARDVLGAPGEVTTRLLGPAAENGAAGQSDRSDQADREQKKEPS</sequence>